<feature type="domain" description="Oxidoreductase-like" evidence="8">
    <location>
        <begin position="30"/>
        <end position="65"/>
    </location>
</feature>
<evidence type="ECO:0000256" key="3">
    <source>
        <dbReference type="ARBA" id="ARBA00022827"/>
    </source>
</evidence>
<keyword evidence="3" id="KW-0274">FAD</keyword>
<name>A0AAV0TB61_HYABA</name>
<dbReference type="InterPro" id="IPR023173">
    <property type="entry name" value="NADPH_Cyt_P450_Rdtase_alpha"/>
</dbReference>
<dbReference type="Gene3D" id="1.20.990.10">
    <property type="entry name" value="NADPH-cytochrome p450 Reductase, Chain A, domain 3"/>
    <property type="match status" value="1"/>
</dbReference>
<dbReference type="EMBL" id="CANTFL010000151">
    <property type="protein sequence ID" value="CAI5716193.1"/>
    <property type="molecule type" value="Genomic_DNA"/>
</dbReference>
<dbReference type="Pfam" id="PF00667">
    <property type="entry name" value="FAD_binding_1"/>
    <property type="match status" value="1"/>
</dbReference>
<dbReference type="InterPro" id="IPR001709">
    <property type="entry name" value="Flavoprot_Pyr_Nucl_cyt_Rdtase"/>
</dbReference>
<accession>A0AAV0TB61</accession>
<dbReference type="PANTHER" id="PTHR19384">
    <property type="entry name" value="NITRIC OXIDE SYNTHASE-RELATED"/>
    <property type="match status" value="1"/>
</dbReference>
<keyword evidence="4" id="KW-0560">Oxidoreductase</keyword>
<feature type="domain" description="Sulfite reductase [NADPH] flavoprotein alpha-component-like FAD-binding" evidence="7">
    <location>
        <begin position="123"/>
        <end position="312"/>
    </location>
</feature>
<dbReference type="InterPro" id="IPR039261">
    <property type="entry name" value="FNR_nucleotide-bd"/>
</dbReference>
<dbReference type="Gene3D" id="3.40.50.80">
    <property type="entry name" value="Nucleotide-binding domain of ferredoxin-NADP reductase (FNR) module"/>
    <property type="match status" value="1"/>
</dbReference>
<dbReference type="AlphaFoldDB" id="A0AAV0TB61"/>
<dbReference type="EC" id="1.6.2.4" evidence="5"/>
<evidence type="ECO:0000256" key="1">
    <source>
        <dbReference type="ARBA" id="ARBA00001974"/>
    </source>
</evidence>
<dbReference type="Proteomes" id="UP001162031">
    <property type="component" value="Unassembled WGS sequence"/>
</dbReference>
<comment type="caution">
    <text evidence="9">The sequence shown here is derived from an EMBL/GenBank/DDBJ whole genome shotgun (WGS) entry which is preliminary data.</text>
</comment>
<evidence type="ECO:0000313" key="9">
    <source>
        <dbReference type="EMBL" id="CAI5716193.1"/>
    </source>
</evidence>
<dbReference type="PRINTS" id="PR00371">
    <property type="entry name" value="FPNCR"/>
</dbReference>
<dbReference type="GO" id="GO:0010181">
    <property type="term" value="F:FMN binding"/>
    <property type="evidence" value="ECO:0007669"/>
    <property type="project" value="TreeGrafter"/>
</dbReference>
<protein>
    <recommendedName>
        <fullName evidence="5">NADPH--hemoprotein reductase</fullName>
        <ecNumber evidence="5">1.6.2.4</ecNumber>
    </recommendedName>
</protein>
<dbReference type="PANTHER" id="PTHR19384:SF17">
    <property type="entry name" value="NADPH--CYTOCHROME P450 REDUCTASE"/>
    <property type="match status" value="1"/>
</dbReference>
<dbReference type="InterPro" id="IPR001433">
    <property type="entry name" value="OxRdtase_FAD/NAD-bd"/>
</dbReference>
<dbReference type="GO" id="GO:0050660">
    <property type="term" value="F:flavin adenine dinucleotide binding"/>
    <property type="evidence" value="ECO:0007669"/>
    <property type="project" value="TreeGrafter"/>
</dbReference>
<dbReference type="SUPFAM" id="SSF52343">
    <property type="entry name" value="Ferredoxin reductase-like, C-terminal NADP-linked domain"/>
    <property type="match status" value="1"/>
</dbReference>
<comment type="cofactor">
    <cofactor evidence="1">
        <name>FAD</name>
        <dbReference type="ChEBI" id="CHEBI:57692"/>
    </cofactor>
</comment>
<dbReference type="GO" id="GO:0005829">
    <property type="term" value="C:cytosol"/>
    <property type="evidence" value="ECO:0007669"/>
    <property type="project" value="TreeGrafter"/>
</dbReference>
<evidence type="ECO:0000313" key="10">
    <source>
        <dbReference type="Proteomes" id="UP001162031"/>
    </source>
</evidence>
<proteinExistence type="predicted"/>
<organism evidence="9 10">
    <name type="scientific">Hyaloperonospora brassicae</name>
    <name type="common">Brassica downy mildew</name>
    <name type="synonym">Peronospora brassicae</name>
    <dbReference type="NCBI Taxonomy" id="162125"/>
    <lineage>
        <taxon>Eukaryota</taxon>
        <taxon>Sar</taxon>
        <taxon>Stramenopiles</taxon>
        <taxon>Oomycota</taxon>
        <taxon>Peronosporomycetes</taxon>
        <taxon>Peronosporales</taxon>
        <taxon>Peronosporaceae</taxon>
        <taxon>Hyaloperonospora</taxon>
    </lineage>
</organism>
<evidence type="ECO:0000259" key="7">
    <source>
        <dbReference type="Pfam" id="PF00667"/>
    </source>
</evidence>
<dbReference type="InterPro" id="IPR003097">
    <property type="entry name" value="CysJ-like_FAD-binding"/>
</dbReference>
<evidence type="ECO:0000259" key="8">
    <source>
        <dbReference type="Pfam" id="PF09791"/>
    </source>
</evidence>
<dbReference type="InterPro" id="IPR017938">
    <property type="entry name" value="Riboflavin_synthase-like_b-brl"/>
</dbReference>
<dbReference type="SUPFAM" id="SSF63380">
    <property type="entry name" value="Riboflavin synthase domain-like"/>
    <property type="match status" value="1"/>
</dbReference>
<gene>
    <name evidence="9" type="ORF">HBR001_LOCUS1582</name>
</gene>
<evidence type="ECO:0000259" key="6">
    <source>
        <dbReference type="Pfam" id="PF00175"/>
    </source>
</evidence>
<evidence type="ECO:0000256" key="5">
    <source>
        <dbReference type="ARBA" id="ARBA00023797"/>
    </source>
</evidence>
<feature type="domain" description="Oxidoreductase FAD/NAD(P)-binding" evidence="6">
    <location>
        <begin position="359"/>
        <end position="472"/>
    </location>
</feature>
<dbReference type="GO" id="GO:0003958">
    <property type="term" value="F:NADPH-hemoprotein reductase activity"/>
    <property type="evidence" value="ECO:0007669"/>
    <property type="project" value="UniProtKB-EC"/>
</dbReference>
<evidence type="ECO:0000256" key="2">
    <source>
        <dbReference type="ARBA" id="ARBA00022630"/>
    </source>
</evidence>
<reference evidence="9" key="1">
    <citation type="submission" date="2022-12" db="EMBL/GenBank/DDBJ databases">
        <authorList>
            <person name="Webb A."/>
        </authorList>
    </citation>
    <scope>NUCLEOTIDE SEQUENCE</scope>
    <source>
        <strain evidence="9">Hp1</strain>
    </source>
</reference>
<keyword evidence="2" id="KW-0285">Flavoprotein</keyword>
<dbReference type="Pfam" id="PF09791">
    <property type="entry name" value="Oxidored-like"/>
    <property type="match status" value="1"/>
</dbReference>
<keyword evidence="10" id="KW-1185">Reference proteome</keyword>
<evidence type="ECO:0000256" key="4">
    <source>
        <dbReference type="ARBA" id="ARBA00023002"/>
    </source>
</evidence>
<sequence>MQVFMELEREMARKRQQTDPIVVPLGPLTPPDEPDEDECCHLDCPNCVHLIYQEKLMEYELSLQSQDKREVPTAPAPVCSLSFYASKGSDAGVRQRLMAEHSRSLLEVAANDVISVPHQTADGAWRSVRHIDLRIRDEQQEQVGEQASNIGVYVPNDLSVVDRMLAHLHIEDPGLIYIAEQPVDLASAGEQQSSLQHQGVHQRPFANIGTVRDALTWSVDLISTPPSRFLRSLAAYSSNNDDIAALMTPHLVEAIHAERPHEHVTIADIFDRFPSIRLSFAEFFQIAPPNSPRYYTVSSSRRLVPDVVSITLGLCETDVLPLPRCSSYLAKLKQGEFIRASFHRSSFVFPLHDHRPIMLISAGTGIAPFRAFLQDLEHEVATSPHGHRPAYLFYGCRDASVDFLYAEEFQRARDSGVLDELHVAFSADGDHSKRYVQDALIDQSELVVRHLLGDKGYIYLCGSQAMSRAVKKAIVAAIVRHPEYLDSVIVTQEDAERVVAQKLAEHLIVTELW</sequence>
<dbReference type="InterPro" id="IPR019180">
    <property type="entry name" value="Oxidoreductase-like_N"/>
</dbReference>
<dbReference type="Pfam" id="PF00175">
    <property type="entry name" value="NAD_binding_1"/>
    <property type="match status" value="1"/>
</dbReference>
<dbReference type="Gene3D" id="2.40.30.10">
    <property type="entry name" value="Translation factors"/>
    <property type="match status" value="1"/>
</dbReference>